<reference evidence="2 3" key="1">
    <citation type="submission" date="2018-10" db="EMBL/GenBank/DDBJ databases">
        <title>Genomic Encyclopedia of Archaeal and Bacterial Type Strains, Phase II (KMG-II): from individual species to whole genera.</title>
        <authorList>
            <person name="Goeker M."/>
        </authorList>
    </citation>
    <scope>NUCLEOTIDE SEQUENCE [LARGE SCALE GENOMIC DNA]</scope>
    <source>
        <strain evidence="2 3">DSM 18602</strain>
    </source>
</reference>
<protein>
    <submittedName>
        <fullName evidence="2">Uncharacterized protein</fullName>
    </submittedName>
</protein>
<dbReference type="EMBL" id="RBKU01000001">
    <property type="protein sequence ID" value="RKR82494.1"/>
    <property type="molecule type" value="Genomic_DNA"/>
</dbReference>
<name>A0A495J2D3_9SPHI</name>
<dbReference type="OrthoDB" id="1367363at2"/>
<accession>A0A495J2D3</accession>
<keyword evidence="1" id="KW-0732">Signal</keyword>
<proteinExistence type="predicted"/>
<gene>
    <name evidence="2" type="ORF">BDD43_2677</name>
</gene>
<comment type="caution">
    <text evidence="2">The sequence shown here is derived from an EMBL/GenBank/DDBJ whole genome shotgun (WGS) entry which is preliminary data.</text>
</comment>
<evidence type="ECO:0000256" key="1">
    <source>
        <dbReference type="SAM" id="SignalP"/>
    </source>
</evidence>
<dbReference type="AlphaFoldDB" id="A0A495J2D3"/>
<feature type="signal peptide" evidence="1">
    <location>
        <begin position="1"/>
        <end position="25"/>
    </location>
</feature>
<sequence>MKYCLLWVTLMFVAGLNGNAQNVQAKQRPNAKLTALNRKYYVLSINERKMRCYDSVYTAYPYKHQINARYFSVPITLTNNSPQVLSYLSMSCGWDEFYLIDNDSFHHTGIPCDKNVPVNMALAPHQSATVWFSVYTAKNGLKNNSFRIGMIIKKGGNPFFNNRRERKDKQDVIWSNPVKVSTH</sequence>
<organism evidence="2 3">
    <name type="scientific">Mucilaginibacter gracilis</name>
    <dbReference type="NCBI Taxonomy" id="423350"/>
    <lineage>
        <taxon>Bacteria</taxon>
        <taxon>Pseudomonadati</taxon>
        <taxon>Bacteroidota</taxon>
        <taxon>Sphingobacteriia</taxon>
        <taxon>Sphingobacteriales</taxon>
        <taxon>Sphingobacteriaceae</taxon>
        <taxon>Mucilaginibacter</taxon>
    </lineage>
</organism>
<keyword evidence="3" id="KW-1185">Reference proteome</keyword>
<evidence type="ECO:0000313" key="2">
    <source>
        <dbReference type="EMBL" id="RKR82494.1"/>
    </source>
</evidence>
<dbReference type="RefSeq" id="WP_121198090.1">
    <property type="nucleotide sequence ID" value="NZ_RBKU01000001.1"/>
</dbReference>
<evidence type="ECO:0000313" key="3">
    <source>
        <dbReference type="Proteomes" id="UP000268007"/>
    </source>
</evidence>
<feature type="chain" id="PRO_5019773918" evidence="1">
    <location>
        <begin position="26"/>
        <end position="183"/>
    </location>
</feature>
<dbReference type="Proteomes" id="UP000268007">
    <property type="component" value="Unassembled WGS sequence"/>
</dbReference>